<dbReference type="EMBL" id="CACRXK020001867">
    <property type="protein sequence ID" value="CAB3991531.1"/>
    <property type="molecule type" value="Genomic_DNA"/>
</dbReference>
<evidence type="ECO:0000313" key="1">
    <source>
        <dbReference type="EMBL" id="CAB3991531.1"/>
    </source>
</evidence>
<comment type="caution">
    <text evidence="1">The sequence shown here is derived from an EMBL/GenBank/DDBJ whole genome shotgun (WGS) entry which is preliminary data.</text>
</comment>
<reference evidence="1" key="1">
    <citation type="submission" date="2020-04" db="EMBL/GenBank/DDBJ databases">
        <authorList>
            <person name="Alioto T."/>
            <person name="Alioto T."/>
            <person name="Gomez Garrido J."/>
        </authorList>
    </citation>
    <scope>NUCLEOTIDE SEQUENCE</scope>
    <source>
        <strain evidence="1">A484AB</strain>
    </source>
</reference>
<keyword evidence="2" id="KW-1185">Reference proteome</keyword>
<dbReference type="OrthoDB" id="8123539at2759"/>
<proteinExistence type="predicted"/>
<sequence>MLDKSKKQELLTKNMNHIKTMNKGQKQKILENKRIKYEEMDQSKKEELLTKNMNYKETMSKEQKQKILDNKRIKYDAMDQSKREELLRNIEIQCDNISPELTNLNCPVTNQENVDEHLQTNINRELLNEDTEEQDDPLNEHRSAATETCLQSILPDYPVNVDNRNCDNSTGREIFNIAPGEGKHPVSLMTDKLCEDRNFHFQYSFQKDDLGITLNET</sequence>
<name>A0A7D9HVF0_PARCT</name>
<accession>A0A7D9HVF0</accession>
<protein>
    <submittedName>
        <fullName evidence="1">Uncharacterized protein</fullName>
    </submittedName>
</protein>
<organism evidence="1 2">
    <name type="scientific">Paramuricea clavata</name>
    <name type="common">Red gorgonian</name>
    <name type="synonym">Violescent sea-whip</name>
    <dbReference type="NCBI Taxonomy" id="317549"/>
    <lineage>
        <taxon>Eukaryota</taxon>
        <taxon>Metazoa</taxon>
        <taxon>Cnidaria</taxon>
        <taxon>Anthozoa</taxon>
        <taxon>Octocorallia</taxon>
        <taxon>Malacalcyonacea</taxon>
        <taxon>Plexauridae</taxon>
        <taxon>Paramuricea</taxon>
    </lineage>
</organism>
<dbReference type="Proteomes" id="UP001152795">
    <property type="component" value="Unassembled WGS sequence"/>
</dbReference>
<evidence type="ECO:0000313" key="2">
    <source>
        <dbReference type="Proteomes" id="UP001152795"/>
    </source>
</evidence>
<gene>
    <name evidence="1" type="ORF">PACLA_8A077635</name>
</gene>
<dbReference type="AlphaFoldDB" id="A0A7D9HVF0"/>